<keyword evidence="2" id="KW-0732">Signal</keyword>
<accession>A0ABU4DWL6</accession>
<evidence type="ECO:0000256" key="1">
    <source>
        <dbReference type="SAM" id="MobiDB-lite"/>
    </source>
</evidence>
<feature type="region of interest" description="Disordered" evidence="1">
    <location>
        <begin position="28"/>
        <end position="59"/>
    </location>
</feature>
<dbReference type="Proteomes" id="UP001276150">
    <property type="component" value="Unassembled WGS sequence"/>
</dbReference>
<proteinExistence type="predicted"/>
<feature type="signal peptide" evidence="2">
    <location>
        <begin position="1"/>
        <end position="30"/>
    </location>
</feature>
<keyword evidence="4" id="KW-1185">Reference proteome</keyword>
<name>A0ABU4DWL6_9DEIO</name>
<reference evidence="3 4" key="1">
    <citation type="submission" date="2022-11" db="EMBL/GenBank/DDBJ databases">
        <title>Deinococcus ZS9-10, Low Temperature and Draught-tolerating, UV-resistant Bacteria from Continental Antarctica.</title>
        <authorList>
            <person name="Cheng L."/>
        </authorList>
    </citation>
    <scope>NUCLEOTIDE SEQUENCE [LARGE SCALE GENOMIC DNA]</scope>
    <source>
        <strain evidence="3 4">ZS9-10</strain>
    </source>
</reference>
<dbReference type="RefSeq" id="WP_317641633.1">
    <property type="nucleotide sequence ID" value="NZ_JAPMIV010000054.1"/>
</dbReference>
<evidence type="ECO:0000313" key="3">
    <source>
        <dbReference type="EMBL" id="MDV6376280.1"/>
    </source>
</evidence>
<gene>
    <name evidence="3" type="ORF">ORD21_16920</name>
</gene>
<organism evidence="3 4">
    <name type="scientific">Deinococcus arenicola</name>
    <dbReference type="NCBI Taxonomy" id="2994950"/>
    <lineage>
        <taxon>Bacteria</taxon>
        <taxon>Thermotogati</taxon>
        <taxon>Deinococcota</taxon>
        <taxon>Deinococci</taxon>
        <taxon>Deinococcales</taxon>
        <taxon>Deinococcaceae</taxon>
        <taxon>Deinococcus</taxon>
    </lineage>
</organism>
<sequence>MNHLFVVRRLLPAALSLLLLSALGTGRPEAERPGAGMTGHTPPAAILAGDDTKIGTGGG</sequence>
<protein>
    <submittedName>
        <fullName evidence="3">Uncharacterized protein</fullName>
    </submittedName>
</protein>
<dbReference type="EMBL" id="JAPMIV010000054">
    <property type="protein sequence ID" value="MDV6376280.1"/>
    <property type="molecule type" value="Genomic_DNA"/>
</dbReference>
<evidence type="ECO:0000313" key="4">
    <source>
        <dbReference type="Proteomes" id="UP001276150"/>
    </source>
</evidence>
<feature type="chain" id="PRO_5046472132" evidence="2">
    <location>
        <begin position="31"/>
        <end position="59"/>
    </location>
</feature>
<evidence type="ECO:0000256" key="2">
    <source>
        <dbReference type="SAM" id="SignalP"/>
    </source>
</evidence>
<comment type="caution">
    <text evidence="3">The sequence shown here is derived from an EMBL/GenBank/DDBJ whole genome shotgun (WGS) entry which is preliminary data.</text>
</comment>